<dbReference type="RefSeq" id="XP_003678330.1">
    <property type="nucleotide sequence ID" value="XM_003678282.1"/>
</dbReference>
<keyword evidence="1" id="KW-0812">Transmembrane</keyword>
<dbReference type="HOGENOM" id="CLU_1378466_0_0_1"/>
<dbReference type="InParanoid" id="G0VKF4"/>
<dbReference type="EMBL" id="HE576760">
    <property type="protein sequence ID" value="CCC71988.1"/>
    <property type="molecule type" value="Genomic_DNA"/>
</dbReference>
<dbReference type="Proteomes" id="UP000001640">
    <property type="component" value="Chromosome 9"/>
</dbReference>
<reference key="2">
    <citation type="submission" date="2011-08" db="EMBL/GenBank/DDBJ databases">
        <title>Genome sequence of Naumovozyma castellii.</title>
        <authorList>
            <person name="Gordon J.L."/>
            <person name="Armisen D."/>
            <person name="Proux-Wera E."/>
            <person name="OhEigeartaigh S.S."/>
            <person name="Byrne K.P."/>
            <person name="Wolfe K.H."/>
        </authorList>
    </citation>
    <scope>NUCLEOTIDE SEQUENCE</scope>
    <source>
        <strain>Type strain:CBS 4309</strain>
    </source>
</reference>
<dbReference type="KEGG" id="ncs:NCAS_0I03200"/>
<feature type="transmembrane region" description="Helical" evidence="1">
    <location>
        <begin position="176"/>
        <end position="197"/>
    </location>
</feature>
<name>G0VKF4_NAUCA</name>
<dbReference type="AlphaFoldDB" id="G0VKF4"/>
<evidence type="ECO:0000313" key="3">
    <source>
        <dbReference type="Proteomes" id="UP000001640"/>
    </source>
</evidence>
<keyword evidence="3" id="KW-1185">Reference proteome</keyword>
<reference evidence="2 3" key="1">
    <citation type="journal article" date="2011" name="Proc. Natl. Acad. Sci. U.S.A.">
        <title>Evolutionary erosion of yeast sex chromosomes by mating-type switching accidents.</title>
        <authorList>
            <person name="Gordon J.L."/>
            <person name="Armisen D."/>
            <person name="Proux-Wera E."/>
            <person name="Oheigeartaigh S.S."/>
            <person name="Byrne K.P."/>
            <person name="Wolfe K.H."/>
        </authorList>
    </citation>
    <scope>NUCLEOTIDE SEQUENCE [LARGE SCALE GENOMIC DNA]</scope>
    <source>
        <strain evidence="3">ATCC 76901 / BCRC 22586 / CBS 4309 / NBRC 1992 / NRRL Y-12630</strain>
    </source>
</reference>
<accession>G0VKF4</accession>
<organism evidence="2 3">
    <name type="scientific">Naumovozyma castellii</name>
    <name type="common">Yeast</name>
    <name type="synonym">Saccharomyces castellii</name>
    <dbReference type="NCBI Taxonomy" id="27288"/>
    <lineage>
        <taxon>Eukaryota</taxon>
        <taxon>Fungi</taxon>
        <taxon>Dikarya</taxon>
        <taxon>Ascomycota</taxon>
        <taxon>Saccharomycotina</taxon>
        <taxon>Saccharomycetes</taxon>
        <taxon>Saccharomycetales</taxon>
        <taxon>Saccharomycetaceae</taxon>
        <taxon>Naumovozyma</taxon>
    </lineage>
</organism>
<evidence type="ECO:0000256" key="1">
    <source>
        <dbReference type="SAM" id="Phobius"/>
    </source>
</evidence>
<gene>
    <name evidence="2" type="primary">NCAS0I03200</name>
    <name evidence="2" type="ordered locus">NCAS_0I03200</name>
</gene>
<sequence>MFIGKRKKKVFLEHCGVSFCLVCGRDICRGISPDYLELSSPFFPYHAYWKNPLCANSSWSLNGLPLFFRGQKEILVEKGCEIYRARGLPQKMPCRRKIWGKSNSPHKRTTPQLPIIALRIQTFHSGSAAASLCPNICRRALLLLRRGFVPSRNFLFLLFFFGSYFKQFQIFDIKRILYSIQEIQLLFVLSLLFLMSFL</sequence>
<protein>
    <submittedName>
        <fullName evidence="2">Uncharacterized protein</fullName>
    </submittedName>
</protein>
<dbReference type="GeneID" id="96905675"/>
<keyword evidence="1" id="KW-0472">Membrane</keyword>
<keyword evidence="1" id="KW-1133">Transmembrane helix</keyword>
<feature type="transmembrane region" description="Helical" evidence="1">
    <location>
        <begin position="154"/>
        <end position="170"/>
    </location>
</feature>
<evidence type="ECO:0000313" key="2">
    <source>
        <dbReference type="EMBL" id="CCC71988.1"/>
    </source>
</evidence>
<proteinExistence type="predicted"/>